<gene>
    <name evidence="1" type="ORF">N7515_010161</name>
</gene>
<organism evidence="1 2">
    <name type="scientific">Penicillium bovifimosum</name>
    <dbReference type="NCBI Taxonomy" id="126998"/>
    <lineage>
        <taxon>Eukaryota</taxon>
        <taxon>Fungi</taxon>
        <taxon>Dikarya</taxon>
        <taxon>Ascomycota</taxon>
        <taxon>Pezizomycotina</taxon>
        <taxon>Eurotiomycetes</taxon>
        <taxon>Eurotiomycetidae</taxon>
        <taxon>Eurotiales</taxon>
        <taxon>Aspergillaceae</taxon>
        <taxon>Penicillium</taxon>
    </lineage>
</organism>
<protein>
    <submittedName>
        <fullName evidence="1">Uncharacterized protein</fullName>
    </submittedName>
</protein>
<evidence type="ECO:0000313" key="2">
    <source>
        <dbReference type="Proteomes" id="UP001149079"/>
    </source>
</evidence>
<reference evidence="1" key="2">
    <citation type="journal article" date="2023" name="IMA Fungus">
        <title>Comparative genomic study of the Penicillium genus elucidates a diverse pangenome and 15 lateral gene transfer events.</title>
        <authorList>
            <person name="Petersen C."/>
            <person name="Sorensen T."/>
            <person name="Nielsen M.R."/>
            <person name="Sondergaard T.E."/>
            <person name="Sorensen J.L."/>
            <person name="Fitzpatrick D.A."/>
            <person name="Frisvad J.C."/>
            <person name="Nielsen K.L."/>
        </authorList>
    </citation>
    <scope>NUCLEOTIDE SEQUENCE</scope>
    <source>
        <strain evidence="1">IBT 22155</strain>
    </source>
</reference>
<dbReference type="GeneID" id="81410075"/>
<dbReference type="Proteomes" id="UP001149079">
    <property type="component" value="Unassembled WGS sequence"/>
</dbReference>
<comment type="caution">
    <text evidence="1">The sequence shown here is derived from an EMBL/GenBank/DDBJ whole genome shotgun (WGS) entry which is preliminary data.</text>
</comment>
<dbReference type="EMBL" id="JAPQKL010000008">
    <property type="protein sequence ID" value="KAJ5120773.1"/>
    <property type="molecule type" value="Genomic_DNA"/>
</dbReference>
<accession>A0A9W9KV64</accession>
<name>A0A9W9KV64_9EURO</name>
<dbReference type="AlphaFoldDB" id="A0A9W9KV64"/>
<evidence type="ECO:0000313" key="1">
    <source>
        <dbReference type="EMBL" id="KAJ5120773.1"/>
    </source>
</evidence>
<dbReference type="RefSeq" id="XP_056517277.1">
    <property type="nucleotide sequence ID" value="XM_056670904.1"/>
</dbReference>
<proteinExistence type="predicted"/>
<reference evidence="1" key="1">
    <citation type="submission" date="2022-11" db="EMBL/GenBank/DDBJ databases">
        <authorList>
            <person name="Petersen C."/>
        </authorList>
    </citation>
    <scope>NUCLEOTIDE SEQUENCE</scope>
    <source>
        <strain evidence="1">IBT 22155</strain>
    </source>
</reference>
<keyword evidence="2" id="KW-1185">Reference proteome</keyword>
<sequence length="65" mass="7050">MAAEEATYVRRHLKLLTRFKAARVGGRGCHSGLSFGGIKVENCAHPERGFPGVIQDNGAPMKILE</sequence>